<gene>
    <name evidence="2" type="ORF">NSIN_30254</name>
</gene>
<dbReference type="InterPro" id="IPR027417">
    <property type="entry name" value="P-loop_NTPase"/>
</dbReference>
<dbReference type="AlphaFoldDB" id="A0A2H1EIN3"/>
<evidence type="ECO:0000313" key="3">
    <source>
        <dbReference type="Proteomes" id="UP000232412"/>
    </source>
</evidence>
<dbReference type="RefSeq" id="WP_101010495.1">
    <property type="nucleotide sequence ID" value="NZ_FRFC01000004.1"/>
</dbReference>
<name>A0A2H1EIN3_9ARCH</name>
<evidence type="ECO:0000259" key="1">
    <source>
        <dbReference type="PROSITE" id="PS51146"/>
    </source>
</evidence>
<dbReference type="EMBL" id="FRFC01000004">
    <property type="protein sequence ID" value="SHO46754.1"/>
    <property type="molecule type" value="Genomic_DNA"/>
</dbReference>
<dbReference type="PANTHER" id="PTHR42926:SF1">
    <property type="entry name" value="CIRCADIAN CLOCK OSCILLATOR PROTEIN KAIC 1"/>
    <property type="match status" value="1"/>
</dbReference>
<dbReference type="InterPro" id="IPR051347">
    <property type="entry name" value="Circadian_clock_KaiC-rel"/>
</dbReference>
<dbReference type="GO" id="GO:0005524">
    <property type="term" value="F:ATP binding"/>
    <property type="evidence" value="ECO:0007669"/>
    <property type="project" value="InterPro"/>
</dbReference>
<accession>A0A2H1EIN3</accession>
<proteinExistence type="predicted"/>
<dbReference type="OrthoDB" id="27015at2157"/>
<reference evidence="3" key="1">
    <citation type="submission" date="2016-12" db="EMBL/GenBank/DDBJ databases">
        <authorList>
            <person name="Herbold C."/>
        </authorList>
    </citation>
    <scope>NUCLEOTIDE SEQUENCE [LARGE SCALE GENOMIC DNA]</scope>
</reference>
<dbReference type="InterPro" id="IPR010624">
    <property type="entry name" value="KaiC_dom"/>
</dbReference>
<sequence>MGESIKVKTGISGFDSVISGGFRQGQTIVVSGSIGSGKTTFGIQFLYSGAKDFEEPGIFVTLSQSPSEIKNDFKSFGWDVQKLIEEGKMIIIDARPFKKEEGFIAFDESLYRGEQMPFMHLTQLILSSIKRIGAKRLVLDSLSVLEMQYTDDFYIRQGLQGMIYALEGQNCTSILLSQSELPDKVHVEWYIASGLIMLYRVRKGDAMERSIQVVKLQGMKHSEQVFPMKLNELGLQIMHPRIST</sequence>
<organism evidence="2 3">
    <name type="scientific">Nitrosotalea sinensis</name>
    <dbReference type="NCBI Taxonomy" id="1499975"/>
    <lineage>
        <taxon>Archaea</taxon>
        <taxon>Nitrososphaerota</taxon>
        <taxon>Nitrososphaeria</taxon>
        <taxon>Nitrosotaleales</taxon>
        <taxon>Nitrosotaleaceae</taxon>
        <taxon>Nitrosotalea</taxon>
    </lineage>
</organism>
<keyword evidence="3" id="KW-1185">Reference proteome</keyword>
<evidence type="ECO:0000313" key="2">
    <source>
        <dbReference type="EMBL" id="SHO46754.1"/>
    </source>
</evidence>
<dbReference type="InterPro" id="IPR014774">
    <property type="entry name" value="KaiC-like_dom"/>
</dbReference>
<dbReference type="PROSITE" id="PS51146">
    <property type="entry name" value="KAIC"/>
    <property type="match status" value="1"/>
</dbReference>
<dbReference type="PANTHER" id="PTHR42926">
    <property type="match status" value="1"/>
</dbReference>
<dbReference type="Gene3D" id="3.40.50.300">
    <property type="entry name" value="P-loop containing nucleotide triphosphate hydrolases"/>
    <property type="match status" value="1"/>
</dbReference>
<feature type="domain" description="KaiC" evidence="1">
    <location>
        <begin position="5"/>
        <end position="244"/>
    </location>
</feature>
<dbReference type="Proteomes" id="UP000232412">
    <property type="component" value="Unassembled WGS sequence"/>
</dbReference>
<dbReference type="Pfam" id="PF06745">
    <property type="entry name" value="ATPase"/>
    <property type="match status" value="1"/>
</dbReference>
<protein>
    <submittedName>
        <fullName evidence="2">Putative circadian clock protein KaiC</fullName>
    </submittedName>
</protein>
<dbReference type="SUPFAM" id="SSF52540">
    <property type="entry name" value="P-loop containing nucleoside triphosphate hydrolases"/>
    <property type="match status" value="1"/>
</dbReference>